<dbReference type="Gene3D" id="3.40.50.300">
    <property type="entry name" value="P-loop containing nucleotide triphosphate hydrolases"/>
    <property type="match status" value="1"/>
</dbReference>
<dbReference type="Gene3D" id="3.40.50.720">
    <property type="entry name" value="NAD(P)-binding Rossmann-like Domain"/>
    <property type="match status" value="1"/>
</dbReference>
<keyword evidence="2" id="KW-0547">Nucleotide-binding</keyword>
<dbReference type="GO" id="GO:0005524">
    <property type="term" value="F:ATP binding"/>
    <property type="evidence" value="ECO:0007669"/>
    <property type="project" value="InterPro"/>
</dbReference>
<organism evidence="4 5">
    <name type="scientific">Periophthalmus magnuspinnatus</name>
    <dbReference type="NCBI Taxonomy" id="409849"/>
    <lineage>
        <taxon>Eukaryota</taxon>
        <taxon>Metazoa</taxon>
        <taxon>Chordata</taxon>
        <taxon>Craniata</taxon>
        <taxon>Vertebrata</taxon>
        <taxon>Euteleostomi</taxon>
        <taxon>Actinopterygii</taxon>
        <taxon>Neopterygii</taxon>
        <taxon>Teleostei</taxon>
        <taxon>Neoteleostei</taxon>
        <taxon>Acanthomorphata</taxon>
        <taxon>Gobiaria</taxon>
        <taxon>Gobiiformes</taxon>
        <taxon>Gobioidei</taxon>
        <taxon>Gobiidae</taxon>
        <taxon>Oxudercinae</taxon>
        <taxon>Periophthalmus</taxon>
    </lineage>
</organism>
<dbReference type="CDD" id="cd01428">
    <property type="entry name" value="ADK"/>
    <property type="match status" value="1"/>
</dbReference>
<evidence type="ECO:0000313" key="5">
    <source>
        <dbReference type="Proteomes" id="UP000261520"/>
    </source>
</evidence>
<dbReference type="Pfam" id="PF05186">
    <property type="entry name" value="Dpy-30"/>
    <property type="match status" value="1"/>
</dbReference>
<dbReference type="Proteomes" id="UP000261520">
    <property type="component" value="Unplaced"/>
</dbReference>
<reference evidence="4" key="2">
    <citation type="submission" date="2025-09" db="UniProtKB">
        <authorList>
            <consortium name="Ensembl"/>
        </authorList>
    </citation>
    <scope>IDENTIFICATION</scope>
</reference>
<sequence length="637" mass="73362">LSKMVDMKPKTKRVFVNDVDVFSSKNIAKSPTREELLGHLLKCDVILYNISENSTQQMINEATWALTTLHEEMENFKSRKLFILISSVMTWAMTKPQNPDEPDVPISEEQFRRRRPHPAFRAHNELEKLVLKLGRTKKTRLPAYVVSSGLQYGKGENLFHFFFKVRYKCNLEVPMFGPGTNYIPMIHIHDLGGVIQSIIQNKPKAKYILAVDDSKNTLEEIVHAISTALGHGKVKEFTEQEPKELDYLKINLSLDASLIKELNTQWTSENGMVENIDNIVEEYKVTRNLLPLKIFLFGPPAVGKTTIAKQLCVYYQLNHIKIEDVIEEKLRELVSCYTMEILRSFEEDGGLSADEKLLEIVKEKLNSKPCSNQGFVLDGFPHTYEQAQALFSDANPETQESISIEPVYNKKITPDNIFVLNASDEFLIERVQALPESVAEKMHYTQEAFLSRLKGHRNRCAADETLLDYFEELEIYPEEIGINSDDLEYTAALKRIIGMVGEPKNYGPSPEELEAQRLKMEEEKRQRLANEVTERKRRNQATLAEMAAHYQEWNLSELERQEQERQSAQSLPLRLYLMMYVMPSLSEAMLECSKVRPEDPVDFLVSILQHLLLLLLLLLKLCQIKLNTDSLYRLNIS</sequence>
<protein>
    <submittedName>
        <fullName evidence="4">Uncharacterized protein</fullName>
    </submittedName>
</protein>
<evidence type="ECO:0000313" key="4">
    <source>
        <dbReference type="Ensembl" id="ENSPMGP00000016693.1"/>
    </source>
</evidence>
<dbReference type="PANTHER" id="PTHR23359">
    <property type="entry name" value="NUCLEOTIDE KINASE"/>
    <property type="match status" value="1"/>
</dbReference>
<dbReference type="SUPFAM" id="SSF52540">
    <property type="entry name" value="P-loop containing nucleoside triphosphate hydrolases"/>
    <property type="match status" value="1"/>
</dbReference>
<dbReference type="CDD" id="cd22967">
    <property type="entry name" value="DD_AK7"/>
    <property type="match status" value="1"/>
</dbReference>
<evidence type="ECO:0000256" key="1">
    <source>
        <dbReference type="ARBA" id="ARBA00022679"/>
    </source>
</evidence>
<accession>A0A3B4AHW9</accession>
<dbReference type="Pfam" id="PF00406">
    <property type="entry name" value="ADK"/>
    <property type="match status" value="1"/>
</dbReference>
<keyword evidence="5" id="KW-1185">Reference proteome</keyword>
<evidence type="ECO:0000256" key="2">
    <source>
        <dbReference type="ARBA" id="ARBA00022741"/>
    </source>
</evidence>
<dbReference type="InterPro" id="IPR007858">
    <property type="entry name" value="Dpy-30_motif"/>
</dbReference>
<dbReference type="InterPro" id="IPR036291">
    <property type="entry name" value="NAD(P)-bd_dom_sf"/>
</dbReference>
<dbReference type="SUPFAM" id="SSF51735">
    <property type="entry name" value="NAD(P)-binding Rossmann-fold domains"/>
    <property type="match status" value="1"/>
</dbReference>
<reference evidence="4" key="1">
    <citation type="submission" date="2025-08" db="UniProtKB">
        <authorList>
            <consortium name="Ensembl"/>
        </authorList>
    </citation>
    <scope>IDENTIFICATION</scope>
</reference>
<dbReference type="Gene3D" id="1.20.890.10">
    <property type="entry name" value="cAMP-dependent protein kinase regulatory subunit, dimerization-anchoring domain"/>
    <property type="match status" value="1"/>
</dbReference>
<name>A0A3B4AHW9_9GOBI</name>
<dbReference type="InterPro" id="IPR047499">
    <property type="entry name" value="DD_AK7"/>
</dbReference>
<dbReference type="PRINTS" id="PR00094">
    <property type="entry name" value="ADENYLTKNASE"/>
</dbReference>
<dbReference type="STRING" id="409849.ENSPMGP00000016693"/>
<keyword evidence="1" id="KW-0808">Transferase</keyword>
<dbReference type="AlphaFoldDB" id="A0A3B4AHW9"/>
<dbReference type="GO" id="GO:0006139">
    <property type="term" value="P:nucleobase-containing compound metabolic process"/>
    <property type="evidence" value="ECO:0007669"/>
    <property type="project" value="InterPro"/>
</dbReference>
<evidence type="ECO:0000256" key="3">
    <source>
        <dbReference type="ARBA" id="ARBA00022777"/>
    </source>
</evidence>
<proteinExistence type="predicted"/>
<dbReference type="GO" id="GO:0019205">
    <property type="term" value="F:nucleobase-containing compound kinase activity"/>
    <property type="evidence" value="ECO:0007669"/>
    <property type="project" value="InterPro"/>
</dbReference>
<keyword evidence="3" id="KW-0418">Kinase</keyword>
<dbReference type="InterPro" id="IPR027417">
    <property type="entry name" value="P-loop_NTPase"/>
</dbReference>
<dbReference type="InterPro" id="IPR000850">
    <property type="entry name" value="Adenylat/UMP-CMP_kin"/>
</dbReference>
<dbReference type="Ensembl" id="ENSPMGT00000017824.1">
    <property type="protein sequence ID" value="ENSPMGP00000016693.1"/>
    <property type="gene ID" value="ENSPMGG00000013670.1"/>
</dbReference>